<dbReference type="AlphaFoldDB" id="A0A0F6WAM1"/>
<keyword evidence="3" id="KW-1185">Reference proteome</keyword>
<name>A0A0F6WAM1_9BACT</name>
<reference evidence="2 3" key="1">
    <citation type="submission" date="2015-03" db="EMBL/GenBank/DDBJ databases">
        <title>Genome assembly of Sandaracinus amylolyticus DSM 53668.</title>
        <authorList>
            <person name="Sharma G."/>
            <person name="Subramanian S."/>
        </authorList>
    </citation>
    <scope>NUCLEOTIDE SEQUENCE [LARGE SCALE GENOMIC DNA]</scope>
    <source>
        <strain evidence="2 3">DSM 53668</strain>
    </source>
</reference>
<dbReference type="KEGG" id="samy:DB32_008770"/>
<dbReference type="PROSITE" id="PS51257">
    <property type="entry name" value="PROKAR_LIPOPROTEIN"/>
    <property type="match status" value="1"/>
</dbReference>
<evidence type="ECO:0008006" key="4">
    <source>
        <dbReference type="Google" id="ProtNLM"/>
    </source>
</evidence>
<sequence>MSRALGLVFLGLAGCARSHVRGPGDGPADAAVIPDAVVIPDAAAPPALELPAGYSVWDAVATVDDEVCIAGVRDSPEPSPLLPDVRDDDAFIACFTPAGPTRSRAVVCPGGRFGVHRLATHAAGDLFALVQDECTPEEGMGVLRLDRALEVRAQLDIAAAEEGPFARALSAAGDVVVVGGALRTAGRIGDVRDRQGPFVAVLAADDLRVLRVEAGPPLERPTPIERVYHVVAGDRGVLVVGYDLEGGAFEPAGGPFVITTTLPDGPLVSIPAPPFEPLEEAFWHPDGRPVVIGPAGLGLGVQLGGEDHVLDLRLFAPTAAFHGDRLLIAGDLIDGAPMTIAGRTFTRERDGWLLVELDASTLEPLAARALGPDHAAYELVSLPGGALAIVATIRGPTPARRARASRSFGDHERGGSELKKRAGPGDGVRLKSYAAAIEECSAIPDALAVLERLLTALRAEPQPRDLSGNIGHFSDWLYEARQKGSTFSEPSLERALAMIDALSEASSAPPASSDLARIRDDLTDAFTAG</sequence>
<evidence type="ECO:0000313" key="3">
    <source>
        <dbReference type="Proteomes" id="UP000034883"/>
    </source>
</evidence>
<dbReference type="STRING" id="927083.DB32_008770"/>
<feature type="region of interest" description="Disordered" evidence="1">
    <location>
        <begin position="400"/>
        <end position="423"/>
    </location>
</feature>
<dbReference type="EMBL" id="CP011125">
    <property type="protein sequence ID" value="AKF11621.1"/>
    <property type="molecule type" value="Genomic_DNA"/>
</dbReference>
<evidence type="ECO:0000256" key="1">
    <source>
        <dbReference type="SAM" id="MobiDB-lite"/>
    </source>
</evidence>
<organism evidence="2 3">
    <name type="scientific">Sandaracinus amylolyticus</name>
    <dbReference type="NCBI Taxonomy" id="927083"/>
    <lineage>
        <taxon>Bacteria</taxon>
        <taxon>Pseudomonadati</taxon>
        <taxon>Myxococcota</taxon>
        <taxon>Polyangia</taxon>
        <taxon>Polyangiales</taxon>
        <taxon>Sandaracinaceae</taxon>
        <taxon>Sandaracinus</taxon>
    </lineage>
</organism>
<dbReference type="RefSeq" id="WP_053238465.1">
    <property type="nucleotide sequence ID" value="NZ_CP011125.1"/>
</dbReference>
<feature type="compositionally biased region" description="Basic and acidic residues" evidence="1">
    <location>
        <begin position="408"/>
        <end position="420"/>
    </location>
</feature>
<protein>
    <recommendedName>
        <fullName evidence="4">Lipoprotein</fullName>
    </recommendedName>
</protein>
<gene>
    <name evidence="2" type="ORF">DB32_008770</name>
</gene>
<proteinExistence type="predicted"/>
<accession>A0A0F6WAM1</accession>
<evidence type="ECO:0000313" key="2">
    <source>
        <dbReference type="EMBL" id="AKF11621.1"/>
    </source>
</evidence>
<dbReference type="Proteomes" id="UP000034883">
    <property type="component" value="Chromosome"/>
</dbReference>